<reference evidence="3 4" key="1">
    <citation type="submission" date="2022-04" db="EMBL/GenBank/DDBJ databases">
        <title>Genome sequence of soybean root-associated Caulobacter segnis RL271.</title>
        <authorList>
            <person name="Longley R."/>
            <person name="Bonito G."/>
            <person name="Trigodet F."/>
            <person name="Crosson S."/>
            <person name="Fiebig A."/>
        </authorList>
    </citation>
    <scope>NUCLEOTIDE SEQUENCE [LARGE SCALE GENOMIC DNA]</scope>
    <source>
        <strain evidence="3 4">RL271</strain>
    </source>
</reference>
<sequence length="112" mass="11820">MNATAAPDGDIDDQAREWALSVFGERLSPERAQALGQWLAADPRHAQAYDQAEQLMLALGGVDALVARPAGNRRQTWRWAAAIALPLAACLAIGVGVAPAPRSWKAAAPRGP</sequence>
<dbReference type="Pfam" id="PF16220">
    <property type="entry name" value="DUF4880"/>
    <property type="match status" value="1"/>
</dbReference>
<proteinExistence type="predicted"/>
<feature type="transmembrane region" description="Helical" evidence="1">
    <location>
        <begin position="79"/>
        <end position="100"/>
    </location>
</feature>
<evidence type="ECO:0000313" key="3">
    <source>
        <dbReference type="EMBL" id="USQ96530.1"/>
    </source>
</evidence>
<accession>A0ABY4ZV29</accession>
<organism evidence="3 4">
    <name type="scientific">Caulobacter segnis</name>
    <dbReference type="NCBI Taxonomy" id="88688"/>
    <lineage>
        <taxon>Bacteria</taxon>
        <taxon>Pseudomonadati</taxon>
        <taxon>Pseudomonadota</taxon>
        <taxon>Alphaproteobacteria</taxon>
        <taxon>Caulobacterales</taxon>
        <taxon>Caulobacteraceae</taxon>
        <taxon>Caulobacter</taxon>
    </lineage>
</organism>
<gene>
    <name evidence="3" type="ORF">MZV50_02745</name>
</gene>
<dbReference type="EMBL" id="CP096040">
    <property type="protein sequence ID" value="USQ96530.1"/>
    <property type="molecule type" value="Genomic_DNA"/>
</dbReference>
<protein>
    <submittedName>
        <fullName evidence="3">DUF4880 domain-containing protein</fullName>
    </submittedName>
</protein>
<keyword evidence="1" id="KW-0812">Transmembrane</keyword>
<dbReference type="InterPro" id="IPR032623">
    <property type="entry name" value="FecR_N"/>
</dbReference>
<name>A0ABY4ZV29_9CAUL</name>
<feature type="domain" description="FecR N-terminal" evidence="2">
    <location>
        <begin position="13"/>
        <end position="55"/>
    </location>
</feature>
<keyword evidence="1" id="KW-0472">Membrane</keyword>
<keyword evidence="1" id="KW-1133">Transmembrane helix</keyword>
<evidence type="ECO:0000256" key="1">
    <source>
        <dbReference type="SAM" id="Phobius"/>
    </source>
</evidence>
<evidence type="ECO:0000313" key="4">
    <source>
        <dbReference type="Proteomes" id="UP001057520"/>
    </source>
</evidence>
<dbReference type="Proteomes" id="UP001057520">
    <property type="component" value="Chromosome"/>
</dbReference>
<keyword evidence="4" id="KW-1185">Reference proteome</keyword>
<evidence type="ECO:0000259" key="2">
    <source>
        <dbReference type="Pfam" id="PF16220"/>
    </source>
</evidence>